<feature type="domain" description="RCK C-terminal" evidence="2">
    <location>
        <begin position="141"/>
        <end position="223"/>
    </location>
</feature>
<dbReference type="Gene3D" id="3.40.50.720">
    <property type="entry name" value="NAD(P)-binding Rossmann-like Domain"/>
    <property type="match status" value="1"/>
</dbReference>
<accession>A0A9D1ENK5</accession>
<gene>
    <name evidence="3" type="ORF">IAD01_03710</name>
</gene>
<dbReference type="EMBL" id="DVIR01000034">
    <property type="protein sequence ID" value="HIS24491.1"/>
    <property type="molecule type" value="Genomic_DNA"/>
</dbReference>
<evidence type="ECO:0000259" key="2">
    <source>
        <dbReference type="PROSITE" id="PS51202"/>
    </source>
</evidence>
<dbReference type="Gene3D" id="3.30.70.1450">
    <property type="entry name" value="Regulator of K+ conductance, C-terminal domain"/>
    <property type="match status" value="1"/>
</dbReference>
<dbReference type="PROSITE" id="PS51202">
    <property type="entry name" value="RCK_C"/>
    <property type="match status" value="1"/>
</dbReference>
<evidence type="ECO:0000313" key="3">
    <source>
        <dbReference type="EMBL" id="HIS24491.1"/>
    </source>
</evidence>
<dbReference type="PANTHER" id="PTHR43833:SF7">
    <property type="entry name" value="KTR SYSTEM POTASSIUM UPTAKE PROTEIN C"/>
    <property type="match status" value="1"/>
</dbReference>
<dbReference type="Proteomes" id="UP000823982">
    <property type="component" value="Unassembled WGS sequence"/>
</dbReference>
<dbReference type="InterPro" id="IPR036721">
    <property type="entry name" value="RCK_C_sf"/>
</dbReference>
<dbReference type="Pfam" id="PF02080">
    <property type="entry name" value="TrkA_C"/>
    <property type="match status" value="1"/>
</dbReference>
<feature type="domain" description="RCK N-terminal" evidence="1">
    <location>
        <begin position="9"/>
        <end position="125"/>
    </location>
</feature>
<dbReference type="AlphaFoldDB" id="A0A9D1ENK5"/>
<evidence type="ECO:0000259" key="1">
    <source>
        <dbReference type="PROSITE" id="PS51201"/>
    </source>
</evidence>
<comment type="caution">
    <text evidence="3">The sequence shown here is derived from an EMBL/GenBank/DDBJ whole genome shotgun (WGS) entry which is preliminary data.</text>
</comment>
<organism evidence="3 4">
    <name type="scientific">Candidatus Faeciplasma gallinarum</name>
    <dbReference type="NCBI Taxonomy" id="2840799"/>
    <lineage>
        <taxon>Bacteria</taxon>
        <taxon>Bacillati</taxon>
        <taxon>Bacillota</taxon>
        <taxon>Clostridia</taxon>
        <taxon>Eubacteriales</taxon>
        <taxon>Oscillospiraceae</taxon>
        <taxon>Oscillospiraceae incertae sedis</taxon>
        <taxon>Candidatus Faeciplasma</taxon>
    </lineage>
</organism>
<dbReference type="SUPFAM" id="SSF116726">
    <property type="entry name" value="TrkA C-terminal domain-like"/>
    <property type="match status" value="1"/>
</dbReference>
<dbReference type="GO" id="GO:0006813">
    <property type="term" value="P:potassium ion transport"/>
    <property type="evidence" value="ECO:0007669"/>
    <property type="project" value="InterPro"/>
</dbReference>
<reference evidence="3" key="1">
    <citation type="submission" date="2020-10" db="EMBL/GenBank/DDBJ databases">
        <authorList>
            <person name="Gilroy R."/>
        </authorList>
    </citation>
    <scope>NUCLEOTIDE SEQUENCE</scope>
    <source>
        <strain evidence="3">CHK157-1446</strain>
    </source>
</reference>
<proteinExistence type="predicted"/>
<protein>
    <submittedName>
        <fullName evidence="3">TrkA family potassium uptake protein</fullName>
    </submittedName>
</protein>
<sequence>MRRIKKPVTDIYGIIGAGRFGAALAKSLAQMGAEIIVLDRDPQKIKDMLDYTDNAFVVSGLTKEIMHDCGIRNCDTVIICIGEQMDTSILTTLNAIELGVKKVIAKASSTEHGAVLEKLGAEVVYPERDSAIRLAKKLTSSKILEYITISGEVDITEMVLTDVPEGMTVVKYGFRNKYGLNLIALKHGDSITTDIGPDTPVYSSDTVVVCGKREDIAKFEANI</sequence>
<name>A0A9D1ENK5_9FIRM</name>
<dbReference type="InterPro" id="IPR036291">
    <property type="entry name" value="NAD(P)-bd_dom_sf"/>
</dbReference>
<dbReference type="PANTHER" id="PTHR43833">
    <property type="entry name" value="POTASSIUM CHANNEL PROTEIN 2-RELATED-RELATED"/>
    <property type="match status" value="1"/>
</dbReference>
<dbReference type="GO" id="GO:0008324">
    <property type="term" value="F:monoatomic cation transmembrane transporter activity"/>
    <property type="evidence" value="ECO:0007669"/>
    <property type="project" value="InterPro"/>
</dbReference>
<dbReference type="SUPFAM" id="SSF51735">
    <property type="entry name" value="NAD(P)-binding Rossmann-fold domains"/>
    <property type="match status" value="1"/>
</dbReference>
<dbReference type="InterPro" id="IPR006037">
    <property type="entry name" value="RCK_C"/>
</dbReference>
<dbReference type="InterPro" id="IPR050721">
    <property type="entry name" value="Trk_Ktr_HKT_K-transport"/>
</dbReference>
<dbReference type="PROSITE" id="PS51201">
    <property type="entry name" value="RCK_N"/>
    <property type="match status" value="1"/>
</dbReference>
<evidence type="ECO:0000313" key="4">
    <source>
        <dbReference type="Proteomes" id="UP000823982"/>
    </source>
</evidence>
<dbReference type="InterPro" id="IPR003148">
    <property type="entry name" value="RCK_N"/>
</dbReference>
<dbReference type="Pfam" id="PF02254">
    <property type="entry name" value="TrkA_N"/>
    <property type="match status" value="1"/>
</dbReference>
<reference evidence="3" key="2">
    <citation type="journal article" date="2021" name="PeerJ">
        <title>Extensive microbial diversity within the chicken gut microbiome revealed by metagenomics and culture.</title>
        <authorList>
            <person name="Gilroy R."/>
            <person name="Ravi A."/>
            <person name="Getino M."/>
            <person name="Pursley I."/>
            <person name="Horton D.L."/>
            <person name="Alikhan N.F."/>
            <person name="Baker D."/>
            <person name="Gharbi K."/>
            <person name="Hall N."/>
            <person name="Watson M."/>
            <person name="Adriaenssens E.M."/>
            <person name="Foster-Nyarko E."/>
            <person name="Jarju S."/>
            <person name="Secka A."/>
            <person name="Antonio M."/>
            <person name="Oren A."/>
            <person name="Chaudhuri R.R."/>
            <person name="La Ragione R."/>
            <person name="Hildebrand F."/>
            <person name="Pallen M.J."/>
        </authorList>
    </citation>
    <scope>NUCLEOTIDE SEQUENCE</scope>
    <source>
        <strain evidence="3">CHK157-1446</strain>
    </source>
</reference>